<reference evidence="6" key="1">
    <citation type="journal article" date="2019" name="Int. J. Syst. Evol. Microbiol.">
        <title>The Global Catalogue of Microorganisms (GCM) 10K type strain sequencing project: providing services to taxonomists for standard genome sequencing and annotation.</title>
        <authorList>
            <consortium name="The Broad Institute Genomics Platform"/>
            <consortium name="The Broad Institute Genome Sequencing Center for Infectious Disease"/>
            <person name="Wu L."/>
            <person name="Ma J."/>
        </authorList>
    </citation>
    <scope>NUCLEOTIDE SEQUENCE [LARGE SCALE GENOMIC DNA]</scope>
    <source>
        <strain evidence="6">JCM 9687</strain>
    </source>
</reference>
<dbReference type="Proteomes" id="UP001500483">
    <property type="component" value="Unassembled WGS sequence"/>
</dbReference>
<dbReference type="GO" id="GO:0016787">
    <property type="term" value="F:hydrolase activity"/>
    <property type="evidence" value="ECO:0007669"/>
    <property type="project" value="UniProtKB-KW"/>
</dbReference>
<evidence type="ECO:0000313" key="6">
    <source>
        <dbReference type="Proteomes" id="UP001500483"/>
    </source>
</evidence>
<evidence type="ECO:0000259" key="4">
    <source>
        <dbReference type="Pfam" id="PF00144"/>
    </source>
</evidence>
<dbReference type="PANTHER" id="PTHR43283">
    <property type="entry name" value="BETA-LACTAMASE-RELATED"/>
    <property type="match status" value="1"/>
</dbReference>
<evidence type="ECO:0000256" key="1">
    <source>
        <dbReference type="ARBA" id="ARBA00022801"/>
    </source>
</evidence>
<evidence type="ECO:0000256" key="2">
    <source>
        <dbReference type="SAM" id="MobiDB-lite"/>
    </source>
</evidence>
<dbReference type="InterPro" id="IPR050789">
    <property type="entry name" value="Diverse_Enzym_Activities"/>
</dbReference>
<dbReference type="PANTHER" id="PTHR43283:SF11">
    <property type="entry name" value="BETA-LACTAMASE-RELATED DOMAIN-CONTAINING PROTEIN"/>
    <property type="match status" value="1"/>
</dbReference>
<accession>A0ABP6RYW6</accession>
<dbReference type="EMBL" id="BAAAYK010000038">
    <property type="protein sequence ID" value="GAA3363758.1"/>
    <property type="molecule type" value="Genomic_DNA"/>
</dbReference>
<feature type="signal peptide" evidence="3">
    <location>
        <begin position="1"/>
        <end position="23"/>
    </location>
</feature>
<comment type="caution">
    <text evidence="5">The sequence shown here is derived from an EMBL/GenBank/DDBJ whole genome shotgun (WGS) entry which is preliminary data.</text>
</comment>
<dbReference type="InterPro" id="IPR012338">
    <property type="entry name" value="Beta-lactam/transpept-like"/>
</dbReference>
<evidence type="ECO:0000313" key="5">
    <source>
        <dbReference type="EMBL" id="GAA3363758.1"/>
    </source>
</evidence>
<dbReference type="Gene3D" id="3.40.710.10">
    <property type="entry name" value="DD-peptidase/beta-lactamase superfamily"/>
    <property type="match status" value="1"/>
</dbReference>
<feature type="region of interest" description="Disordered" evidence="2">
    <location>
        <begin position="19"/>
        <end position="42"/>
    </location>
</feature>
<feature type="region of interest" description="Disordered" evidence="2">
    <location>
        <begin position="480"/>
        <end position="501"/>
    </location>
</feature>
<name>A0ABP6RYW6_9PSEU</name>
<dbReference type="RefSeq" id="WP_344930614.1">
    <property type="nucleotide sequence ID" value="NZ_BAAAYK010000038.1"/>
</dbReference>
<organism evidence="5 6">
    <name type="scientific">Saccharopolyspora gregorii</name>
    <dbReference type="NCBI Taxonomy" id="33914"/>
    <lineage>
        <taxon>Bacteria</taxon>
        <taxon>Bacillati</taxon>
        <taxon>Actinomycetota</taxon>
        <taxon>Actinomycetes</taxon>
        <taxon>Pseudonocardiales</taxon>
        <taxon>Pseudonocardiaceae</taxon>
        <taxon>Saccharopolyspora</taxon>
    </lineage>
</organism>
<feature type="domain" description="Beta-lactamase-related" evidence="4">
    <location>
        <begin position="84"/>
        <end position="415"/>
    </location>
</feature>
<keyword evidence="3" id="KW-0732">Signal</keyword>
<proteinExistence type="predicted"/>
<sequence>MRRALVALVLASVTAATAGPACASSPDGAGGRFDRPQQGFAPADTVLRPGTPQQVGLDPAPIDAALRRIAAWTEVVPGRQHPMYAGAVALLAHDGVVVRQDAFGREVRYADRTGTELPPQEQEPVRPDTIFDVASITKLFTSIAALQQVEDGAVELDAPVARYLPEFGAHGKESITVRQLLTHTSGLQAEVKLWKLPPQERIPHVMGLTPQHPPGSGYEYSDPNMITLGVLVSRVAGEPLDEVVRQRITEPLGMTDTGYNPPPQERHRIAATEFQADPPRGMVRGEVHDENAWSLGGVAGEAGIFSTAHDLAVLGQALLNGGSYNGAELLDEDSVEQMLTDFNGGFPGNSHGLGFELDQRWYMAGLSGPRSAGHTGYTGTSLVLDPLSRSVVVLLTNRVHPSREWGSNNEARQVLAQGVAESLAVRPEHGSREWSAPAAEPATLTTRELGPVAGPVQVSFDAFVDTQRDGDGTDALVVESSADGGASWRPVPVEASGDGAPEGPQRVLAGSGHRAWWQVRGAVDVAPGQRILVRWRYAPDAQYTGRGVQLDGISAADRERTLLDGELEPQGLRAEGWREVER</sequence>
<keyword evidence="1 5" id="KW-0378">Hydrolase</keyword>
<dbReference type="InterPro" id="IPR001466">
    <property type="entry name" value="Beta-lactam-related"/>
</dbReference>
<keyword evidence="6" id="KW-1185">Reference proteome</keyword>
<evidence type="ECO:0000256" key="3">
    <source>
        <dbReference type="SAM" id="SignalP"/>
    </source>
</evidence>
<feature type="chain" id="PRO_5045904897" evidence="3">
    <location>
        <begin position="24"/>
        <end position="582"/>
    </location>
</feature>
<protein>
    <submittedName>
        <fullName evidence="5">Serine hydrolase domain-containing protein</fullName>
    </submittedName>
</protein>
<dbReference type="SUPFAM" id="SSF56601">
    <property type="entry name" value="beta-lactamase/transpeptidase-like"/>
    <property type="match status" value="1"/>
</dbReference>
<gene>
    <name evidence="5" type="ORF">GCM10020366_56940</name>
</gene>
<dbReference type="Pfam" id="PF00144">
    <property type="entry name" value="Beta-lactamase"/>
    <property type="match status" value="1"/>
</dbReference>